<dbReference type="RefSeq" id="XP_043140849.1">
    <property type="nucleotide sequence ID" value="XM_043283584.1"/>
</dbReference>
<sequence length="58" mass="6471">MAKYLRNNSSNRNQFQQLINKASQTSVLASCYSLTESTSAVKGFHYCTTTGTGSQWYP</sequence>
<dbReference type="GeneID" id="66986685"/>
<dbReference type="KEGG" id="ache:ACHE_80236S"/>
<reference evidence="1" key="2">
    <citation type="submission" date="2021-02" db="EMBL/GenBank/DDBJ databases">
        <title>Aspergillus chevalieri M1 genome sequence.</title>
        <authorList>
            <person name="Kadooka C."/>
            <person name="Mori K."/>
            <person name="Futagami T."/>
        </authorList>
    </citation>
    <scope>NUCLEOTIDE SEQUENCE</scope>
    <source>
        <strain evidence="1">M1</strain>
    </source>
</reference>
<dbReference type="Proteomes" id="UP000637239">
    <property type="component" value="Chromosome 8"/>
</dbReference>
<gene>
    <name evidence="1" type="ORF">ACHE_80236S</name>
</gene>
<accession>A0A7R7VX22</accession>
<proteinExistence type="predicted"/>
<dbReference type="AlphaFoldDB" id="A0A7R7VX22"/>
<protein>
    <submittedName>
        <fullName evidence="1">Uncharacterized protein</fullName>
    </submittedName>
</protein>
<evidence type="ECO:0000313" key="2">
    <source>
        <dbReference type="Proteomes" id="UP000637239"/>
    </source>
</evidence>
<name>A0A7R7VX22_ASPCH</name>
<dbReference type="EMBL" id="AP024423">
    <property type="protein sequence ID" value="BCR92336.1"/>
    <property type="molecule type" value="Genomic_DNA"/>
</dbReference>
<organism evidence="1 2">
    <name type="scientific">Aspergillus chevalieri</name>
    <name type="common">Eurotium chevalieri</name>
    <dbReference type="NCBI Taxonomy" id="182096"/>
    <lineage>
        <taxon>Eukaryota</taxon>
        <taxon>Fungi</taxon>
        <taxon>Dikarya</taxon>
        <taxon>Ascomycota</taxon>
        <taxon>Pezizomycotina</taxon>
        <taxon>Eurotiomycetes</taxon>
        <taxon>Eurotiomycetidae</taxon>
        <taxon>Eurotiales</taxon>
        <taxon>Aspergillaceae</taxon>
        <taxon>Aspergillus</taxon>
        <taxon>Aspergillus subgen. Aspergillus</taxon>
    </lineage>
</organism>
<reference evidence="1" key="1">
    <citation type="submission" date="2021-01" db="EMBL/GenBank/DDBJ databases">
        <authorList>
            <consortium name="Aspergillus chevalieri M1 genome sequencing consortium"/>
            <person name="Kazuki M."/>
            <person name="Futagami T."/>
        </authorList>
    </citation>
    <scope>NUCLEOTIDE SEQUENCE</scope>
    <source>
        <strain evidence="1">M1</strain>
    </source>
</reference>
<keyword evidence="2" id="KW-1185">Reference proteome</keyword>
<evidence type="ECO:0000313" key="1">
    <source>
        <dbReference type="EMBL" id="BCR92336.1"/>
    </source>
</evidence>